<gene>
    <name evidence="1" type="ORF">NDU88_003002</name>
</gene>
<protein>
    <submittedName>
        <fullName evidence="1">Uncharacterized protein</fullName>
    </submittedName>
</protein>
<keyword evidence="2" id="KW-1185">Reference proteome</keyword>
<name>A0AAV7T4V1_PLEWA</name>
<reference evidence="1" key="1">
    <citation type="journal article" date="2022" name="bioRxiv">
        <title>Sequencing and chromosome-scale assembly of the giantPleurodeles waltlgenome.</title>
        <authorList>
            <person name="Brown T."/>
            <person name="Elewa A."/>
            <person name="Iarovenko S."/>
            <person name="Subramanian E."/>
            <person name="Araus A.J."/>
            <person name="Petzold A."/>
            <person name="Susuki M."/>
            <person name="Suzuki K.-i.T."/>
            <person name="Hayashi T."/>
            <person name="Toyoda A."/>
            <person name="Oliveira C."/>
            <person name="Osipova E."/>
            <person name="Leigh N.D."/>
            <person name="Simon A."/>
            <person name="Yun M.H."/>
        </authorList>
    </citation>
    <scope>NUCLEOTIDE SEQUENCE</scope>
    <source>
        <strain evidence="1">20211129_DDA</strain>
        <tissue evidence="1">Liver</tissue>
    </source>
</reference>
<sequence length="66" mass="7427">MNRKCRERTLGAPRRSEELLKYVQKWPCDPAGRTRPLSHELERLREGGDACHGAPLATRTPSGAWG</sequence>
<evidence type="ECO:0000313" key="2">
    <source>
        <dbReference type="Proteomes" id="UP001066276"/>
    </source>
</evidence>
<proteinExistence type="predicted"/>
<dbReference type="EMBL" id="JANPWB010000007">
    <property type="protein sequence ID" value="KAJ1171131.1"/>
    <property type="molecule type" value="Genomic_DNA"/>
</dbReference>
<accession>A0AAV7T4V1</accession>
<dbReference type="AlphaFoldDB" id="A0AAV7T4V1"/>
<evidence type="ECO:0000313" key="1">
    <source>
        <dbReference type="EMBL" id="KAJ1171131.1"/>
    </source>
</evidence>
<dbReference type="Proteomes" id="UP001066276">
    <property type="component" value="Chromosome 4_1"/>
</dbReference>
<comment type="caution">
    <text evidence="1">The sequence shown here is derived from an EMBL/GenBank/DDBJ whole genome shotgun (WGS) entry which is preliminary data.</text>
</comment>
<organism evidence="1 2">
    <name type="scientific">Pleurodeles waltl</name>
    <name type="common">Iberian ribbed newt</name>
    <dbReference type="NCBI Taxonomy" id="8319"/>
    <lineage>
        <taxon>Eukaryota</taxon>
        <taxon>Metazoa</taxon>
        <taxon>Chordata</taxon>
        <taxon>Craniata</taxon>
        <taxon>Vertebrata</taxon>
        <taxon>Euteleostomi</taxon>
        <taxon>Amphibia</taxon>
        <taxon>Batrachia</taxon>
        <taxon>Caudata</taxon>
        <taxon>Salamandroidea</taxon>
        <taxon>Salamandridae</taxon>
        <taxon>Pleurodelinae</taxon>
        <taxon>Pleurodeles</taxon>
    </lineage>
</organism>